<feature type="domain" description="O-methyltransferase C-terminal" evidence="5">
    <location>
        <begin position="231"/>
        <end position="375"/>
    </location>
</feature>
<dbReference type="GO" id="GO:0008171">
    <property type="term" value="F:O-methyltransferase activity"/>
    <property type="evidence" value="ECO:0007669"/>
    <property type="project" value="InterPro"/>
</dbReference>
<keyword evidence="1 7" id="KW-0489">Methyltransferase</keyword>
<gene>
    <name evidence="7" type="ORF">BP01DRAFT_394211</name>
</gene>
<dbReference type="EMBL" id="KZ821251">
    <property type="protein sequence ID" value="PYH42549.1"/>
    <property type="molecule type" value="Genomic_DNA"/>
</dbReference>
<dbReference type="InterPro" id="IPR016461">
    <property type="entry name" value="COMT-like"/>
</dbReference>
<keyword evidence="2 7" id="KW-0808">Transferase</keyword>
<keyword evidence="3" id="KW-0949">S-adenosyl-L-methionine</keyword>
<dbReference type="InterPro" id="IPR012967">
    <property type="entry name" value="COMT_dimerisation"/>
</dbReference>
<feature type="domain" description="O-methyltransferase dimerisation" evidence="6">
    <location>
        <begin position="53"/>
        <end position="131"/>
    </location>
</feature>
<evidence type="ECO:0000313" key="7">
    <source>
        <dbReference type="EMBL" id="PYH42549.1"/>
    </source>
</evidence>
<dbReference type="GO" id="GO:0046983">
    <property type="term" value="F:protein dimerization activity"/>
    <property type="evidence" value="ECO:0007669"/>
    <property type="project" value="InterPro"/>
</dbReference>
<dbReference type="AlphaFoldDB" id="A0A318Z656"/>
<dbReference type="PIRSF" id="PIRSF005739">
    <property type="entry name" value="O-mtase"/>
    <property type="match status" value="1"/>
</dbReference>
<proteinExistence type="predicted"/>
<dbReference type="OrthoDB" id="1535081at2759"/>
<dbReference type="Proteomes" id="UP000248349">
    <property type="component" value="Unassembled WGS sequence"/>
</dbReference>
<dbReference type="GeneID" id="37079536"/>
<protein>
    <submittedName>
        <fullName evidence="7">Putative O-methyltransferase</fullName>
    </submittedName>
</protein>
<name>A0A318Z656_9EURO</name>
<dbReference type="InterPro" id="IPR001077">
    <property type="entry name" value="COMT_C"/>
</dbReference>
<dbReference type="Pfam" id="PF08100">
    <property type="entry name" value="Dimerisation"/>
    <property type="match status" value="1"/>
</dbReference>
<evidence type="ECO:0000256" key="4">
    <source>
        <dbReference type="PIRSR" id="PIRSR005739-1"/>
    </source>
</evidence>
<evidence type="ECO:0000256" key="2">
    <source>
        <dbReference type="ARBA" id="ARBA00022679"/>
    </source>
</evidence>
<dbReference type="Gene3D" id="1.10.10.10">
    <property type="entry name" value="Winged helix-like DNA-binding domain superfamily/Winged helix DNA-binding domain"/>
    <property type="match status" value="1"/>
</dbReference>
<feature type="active site" description="Proton acceptor" evidence="4">
    <location>
        <position position="303"/>
    </location>
</feature>
<dbReference type="GO" id="GO:0032259">
    <property type="term" value="P:methylation"/>
    <property type="evidence" value="ECO:0007669"/>
    <property type="project" value="UniProtKB-KW"/>
</dbReference>
<dbReference type="Gene3D" id="3.40.50.150">
    <property type="entry name" value="Vaccinia Virus protein VP39"/>
    <property type="match status" value="1"/>
</dbReference>
<dbReference type="InterPro" id="IPR029063">
    <property type="entry name" value="SAM-dependent_MTases_sf"/>
</dbReference>
<evidence type="ECO:0000313" key="8">
    <source>
        <dbReference type="Proteomes" id="UP000248349"/>
    </source>
</evidence>
<evidence type="ECO:0000256" key="1">
    <source>
        <dbReference type="ARBA" id="ARBA00022603"/>
    </source>
</evidence>
<dbReference type="PANTHER" id="PTHR43712">
    <property type="entry name" value="PUTATIVE (AFU_ORTHOLOGUE AFUA_4G14580)-RELATED"/>
    <property type="match status" value="1"/>
</dbReference>
<dbReference type="RefSeq" id="XP_025428531.1">
    <property type="nucleotide sequence ID" value="XM_025578307.1"/>
</dbReference>
<dbReference type="InterPro" id="IPR036390">
    <property type="entry name" value="WH_DNA-bd_sf"/>
</dbReference>
<sequence>MSNTLTEVTSAVTTALSKLPSPESIDNAARMQLLGALDKLRAALEPPPVTLLNHCFSFWALSVIRVAQGMGIFDAFAVAEGTKQLTLDELNSRTKGDKELLFRVMRYLCAQKIFTRPSQESYQPGPLASQLSSGLPTANLIKHFYLHMRTAAHLYEYFEAKDYRNPADACDAPFQFAQCTRQHHFDWLTEHPDDQEAFNSTMSMTRTADGIEWFNFYPVEEKLQVASPDRTLLIDIGGGIGHDISAFKQRFPQLPGQLVLQDLPQVINDIPSPLAGIAAQSHSMFDAQPVRNAKAYYLRTVLHDWPDKQALEVLTRIREAMAEDSVLLINEHTPAAGGELSPIAAALDLHMMQTFSALERTEEQWVALLEKGGFRVVKVWKPQQEGLHLTTTAALYEAVPQ</sequence>
<dbReference type="GO" id="GO:0044550">
    <property type="term" value="P:secondary metabolite biosynthetic process"/>
    <property type="evidence" value="ECO:0007669"/>
    <property type="project" value="UniProtKB-ARBA"/>
</dbReference>
<dbReference type="SUPFAM" id="SSF53335">
    <property type="entry name" value="S-adenosyl-L-methionine-dependent methyltransferases"/>
    <property type="match status" value="1"/>
</dbReference>
<dbReference type="InterPro" id="IPR036388">
    <property type="entry name" value="WH-like_DNA-bd_sf"/>
</dbReference>
<dbReference type="SUPFAM" id="SSF46785">
    <property type="entry name" value="Winged helix' DNA-binding domain"/>
    <property type="match status" value="1"/>
</dbReference>
<reference evidence="7 8" key="1">
    <citation type="submission" date="2016-12" db="EMBL/GenBank/DDBJ databases">
        <title>The genomes of Aspergillus section Nigri reveals drivers in fungal speciation.</title>
        <authorList>
            <consortium name="DOE Joint Genome Institute"/>
            <person name="Vesth T.C."/>
            <person name="Nybo J."/>
            <person name="Theobald S."/>
            <person name="Brandl J."/>
            <person name="Frisvad J.C."/>
            <person name="Nielsen K.F."/>
            <person name="Lyhne E.K."/>
            <person name="Kogle M.E."/>
            <person name="Kuo A."/>
            <person name="Riley R."/>
            <person name="Clum A."/>
            <person name="Nolan M."/>
            <person name="Lipzen A."/>
            <person name="Salamov A."/>
            <person name="Henrissat B."/>
            <person name="Wiebenga A."/>
            <person name="De Vries R.P."/>
            <person name="Grigoriev I.V."/>
            <person name="Mortensen U.H."/>
            <person name="Andersen M.R."/>
            <person name="Baker S.E."/>
        </authorList>
    </citation>
    <scope>NUCLEOTIDE SEQUENCE [LARGE SCALE GENOMIC DNA]</scope>
    <source>
        <strain evidence="7 8">JOP 1030-1</strain>
    </source>
</reference>
<evidence type="ECO:0000259" key="6">
    <source>
        <dbReference type="Pfam" id="PF08100"/>
    </source>
</evidence>
<keyword evidence="8" id="KW-1185">Reference proteome</keyword>
<evidence type="ECO:0000259" key="5">
    <source>
        <dbReference type="Pfam" id="PF00891"/>
    </source>
</evidence>
<dbReference type="Pfam" id="PF00891">
    <property type="entry name" value="Methyltransf_2"/>
    <property type="match status" value="1"/>
</dbReference>
<dbReference type="PANTHER" id="PTHR43712:SF11">
    <property type="entry name" value="O-METHYLTRANSFERASE (AFU_ORTHOLOGUE AFUA_2G17820)-RELATED"/>
    <property type="match status" value="1"/>
</dbReference>
<evidence type="ECO:0000256" key="3">
    <source>
        <dbReference type="ARBA" id="ARBA00022691"/>
    </source>
</evidence>
<organism evidence="7 8">
    <name type="scientific">Aspergillus saccharolyticus JOP 1030-1</name>
    <dbReference type="NCBI Taxonomy" id="1450539"/>
    <lineage>
        <taxon>Eukaryota</taxon>
        <taxon>Fungi</taxon>
        <taxon>Dikarya</taxon>
        <taxon>Ascomycota</taxon>
        <taxon>Pezizomycotina</taxon>
        <taxon>Eurotiomycetes</taxon>
        <taxon>Eurotiomycetidae</taxon>
        <taxon>Eurotiales</taxon>
        <taxon>Aspergillaceae</taxon>
        <taxon>Aspergillus</taxon>
        <taxon>Aspergillus subgen. Circumdati</taxon>
    </lineage>
</organism>
<accession>A0A318Z656</accession>
<dbReference type="PROSITE" id="PS51683">
    <property type="entry name" value="SAM_OMT_II"/>
    <property type="match status" value="1"/>
</dbReference>